<dbReference type="PIRSF" id="PIRSF000524">
    <property type="entry name" value="SPT"/>
    <property type="match status" value="1"/>
</dbReference>
<evidence type="ECO:0000259" key="8">
    <source>
        <dbReference type="Pfam" id="PF00266"/>
    </source>
</evidence>
<keyword evidence="4" id="KW-0808">Transferase</keyword>
<dbReference type="GO" id="GO:0019265">
    <property type="term" value="P:glycine biosynthetic process, by transamination of glyoxylate"/>
    <property type="evidence" value="ECO:0007669"/>
    <property type="project" value="TreeGrafter"/>
</dbReference>
<protein>
    <submittedName>
        <fullName evidence="9">Alanine--glyoxylate aminotransferase family protein</fullName>
    </submittedName>
</protein>
<name>A0A8J6NMA0_9CHLR</name>
<accession>A0A8J6NMA0</accession>
<evidence type="ECO:0000256" key="4">
    <source>
        <dbReference type="ARBA" id="ARBA00022679"/>
    </source>
</evidence>
<dbReference type="Gene3D" id="3.90.1150.10">
    <property type="entry name" value="Aspartate Aminotransferase, domain 1"/>
    <property type="match status" value="1"/>
</dbReference>
<evidence type="ECO:0000256" key="7">
    <source>
        <dbReference type="PIRSR" id="PIRSR000524-50"/>
    </source>
</evidence>
<dbReference type="InterPro" id="IPR015422">
    <property type="entry name" value="PyrdxlP-dep_Trfase_small"/>
</dbReference>
<dbReference type="GO" id="GO:0004760">
    <property type="term" value="F:L-serine-pyruvate transaminase activity"/>
    <property type="evidence" value="ECO:0007669"/>
    <property type="project" value="TreeGrafter"/>
</dbReference>
<dbReference type="InterPro" id="IPR024169">
    <property type="entry name" value="SP_NH2Trfase/AEP_transaminase"/>
</dbReference>
<dbReference type="InterPro" id="IPR015421">
    <property type="entry name" value="PyrdxlP-dep_Trfase_major"/>
</dbReference>
<dbReference type="SUPFAM" id="SSF53383">
    <property type="entry name" value="PLP-dependent transferases"/>
    <property type="match status" value="1"/>
</dbReference>
<dbReference type="GO" id="GO:0008453">
    <property type="term" value="F:alanine-glyoxylate transaminase activity"/>
    <property type="evidence" value="ECO:0007669"/>
    <property type="project" value="TreeGrafter"/>
</dbReference>
<dbReference type="InterPro" id="IPR000192">
    <property type="entry name" value="Aminotrans_V_dom"/>
</dbReference>
<dbReference type="InterPro" id="IPR015424">
    <property type="entry name" value="PyrdxlP-dep_Trfase"/>
</dbReference>
<organism evidence="9 10">
    <name type="scientific">Candidatus Desulfolinea nitratireducens</name>
    <dbReference type="NCBI Taxonomy" id="2841698"/>
    <lineage>
        <taxon>Bacteria</taxon>
        <taxon>Bacillati</taxon>
        <taxon>Chloroflexota</taxon>
        <taxon>Anaerolineae</taxon>
        <taxon>Anaerolineales</taxon>
        <taxon>Anaerolineales incertae sedis</taxon>
        <taxon>Candidatus Desulfolinea</taxon>
    </lineage>
</organism>
<dbReference type="PANTHER" id="PTHR21152:SF40">
    <property type="entry name" value="ALANINE--GLYOXYLATE AMINOTRANSFERASE"/>
    <property type="match status" value="1"/>
</dbReference>
<dbReference type="EMBL" id="JACNJN010000121">
    <property type="protein sequence ID" value="MBC8335755.1"/>
    <property type="molecule type" value="Genomic_DNA"/>
</dbReference>
<keyword evidence="5 7" id="KW-0663">Pyridoxal phosphate</keyword>
<sequence>MTKIYTDLNPTERVLLGPGPSMAAPRVIRTMATPPVGHLDPALLKIYAEEQELLRYVFNTKNEWTFALSGTGTSAMEAAMANLVEPGDAVLVAVIGYFGTRLAEIASRLGAEVDKIERPLGEIFTVEEIETALKAKSYKVFGFVHAETSTGAEQLHVGEIVKAAHEQGALVVMDTVTSLGSIPVLVDEWDIDITYSASQKSLSAPSGLAPITVSPRAQKIIQNRKRPVSSFYLDLNLYANYWMNHGYHHTASASMHYAFREALRIAYEEGMDARYARHRQNAELLWAGLEEIGAPPFIPAEYRLPPLTTAVVPDGVEPHVLRAKLLNEYNIEIAGGFGALADKVWRIGLMGYSSRRENITLLLAAMQELL</sequence>
<dbReference type="Gene3D" id="3.40.640.10">
    <property type="entry name" value="Type I PLP-dependent aspartate aminotransferase-like (Major domain)"/>
    <property type="match status" value="1"/>
</dbReference>
<evidence type="ECO:0000256" key="1">
    <source>
        <dbReference type="ARBA" id="ARBA00001933"/>
    </source>
</evidence>
<comment type="caution">
    <text evidence="9">The sequence shown here is derived from an EMBL/GenBank/DDBJ whole genome shotgun (WGS) entry which is preliminary data.</text>
</comment>
<dbReference type="FunFam" id="3.40.640.10:FF:000027">
    <property type="entry name" value="Serine--pyruvate aminotransferase, mitochondrial"/>
    <property type="match status" value="1"/>
</dbReference>
<reference evidence="9 10" key="1">
    <citation type="submission" date="2020-08" db="EMBL/GenBank/DDBJ databases">
        <title>Bridging the membrane lipid divide: bacteria of the FCB group superphylum have the potential to synthesize archaeal ether lipids.</title>
        <authorList>
            <person name="Villanueva L."/>
            <person name="Von Meijenfeldt F.A.B."/>
            <person name="Westbye A.B."/>
            <person name="Yadav S."/>
            <person name="Hopmans E.C."/>
            <person name="Dutilh B.E."/>
            <person name="Sinninghe Damste J.S."/>
        </authorList>
    </citation>
    <scope>NUCLEOTIDE SEQUENCE [LARGE SCALE GENOMIC DNA]</scope>
    <source>
        <strain evidence="9">NIOZ-UU36</strain>
    </source>
</reference>
<dbReference type="PANTHER" id="PTHR21152">
    <property type="entry name" value="AMINOTRANSFERASE CLASS V"/>
    <property type="match status" value="1"/>
</dbReference>
<dbReference type="AlphaFoldDB" id="A0A8J6NMA0"/>
<proteinExistence type="inferred from homology"/>
<comment type="similarity">
    <text evidence="2">Belongs to the class-V pyridoxal-phosphate-dependent aminotransferase family.</text>
</comment>
<dbReference type="Proteomes" id="UP000614469">
    <property type="component" value="Unassembled WGS sequence"/>
</dbReference>
<dbReference type="Pfam" id="PF00266">
    <property type="entry name" value="Aminotran_5"/>
    <property type="match status" value="1"/>
</dbReference>
<comment type="cofactor">
    <cofactor evidence="1 7">
        <name>pyridoxal 5'-phosphate</name>
        <dbReference type="ChEBI" id="CHEBI:597326"/>
    </cofactor>
</comment>
<evidence type="ECO:0000256" key="5">
    <source>
        <dbReference type="ARBA" id="ARBA00022898"/>
    </source>
</evidence>
<gene>
    <name evidence="9" type="ORF">H8E29_10840</name>
</gene>
<evidence type="ECO:0000256" key="3">
    <source>
        <dbReference type="ARBA" id="ARBA00022576"/>
    </source>
</evidence>
<evidence type="ECO:0000313" key="10">
    <source>
        <dbReference type="Proteomes" id="UP000614469"/>
    </source>
</evidence>
<feature type="binding site" evidence="6">
    <location>
        <position position="346"/>
    </location>
    <ligand>
        <name>substrate</name>
    </ligand>
</feature>
<keyword evidence="3 9" id="KW-0032">Aminotransferase</keyword>
<feature type="modified residue" description="N6-(pyridoxal phosphate)lysine" evidence="7">
    <location>
        <position position="200"/>
    </location>
</feature>
<evidence type="ECO:0000256" key="6">
    <source>
        <dbReference type="PIRSR" id="PIRSR000524-1"/>
    </source>
</evidence>
<evidence type="ECO:0000313" key="9">
    <source>
        <dbReference type="EMBL" id="MBC8335755.1"/>
    </source>
</evidence>
<evidence type="ECO:0000256" key="2">
    <source>
        <dbReference type="ARBA" id="ARBA00009236"/>
    </source>
</evidence>
<feature type="domain" description="Aminotransferase class V" evidence="8">
    <location>
        <begin position="38"/>
        <end position="348"/>
    </location>
</feature>